<dbReference type="EMBL" id="ACVI01000148">
    <property type="protein sequence ID" value="EET84548.1"/>
    <property type="molecule type" value="Genomic_DNA"/>
</dbReference>
<keyword evidence="7" id="KW-1185">Reference proteome</keyword>
<evidence type="ECO:0000313" key="6">
    <source>
        <dbReference type="EMBL" id="EET84548.1"/>
    </source>
</evidence>
<keyword evidence="4" id="KW-0411">Iron-sulfur</keyword>
<proteinExistence type="predicted"/>
<evidence type="ECO:0000259" key="5">
    <source>
        <dbReference type="Pfam" id="PF04055"/>
    </source>
</evidence>
<evidence type="ECO:0000256" key="3">
    <source>
        <dbReference type="ARBA" id="ARBA00023004"/>
    </source>
</evidence>
<dbReference type="SUPFAM" id="SSF102114">
    <property type="entry name" value="Radical SAM enzymes"/>
    <property type="match status" value="1"/>
</dbReference>
<feature type="domain" description="Radical SAM core" evidence="5">
    <location>
        <begin position="85"/>
        <end position="138"/>
    </location>
</feature>
<comment type="caution">
    <text evidence="6">The sequence shown here is derived from an EMBL/GenBank/DDBJ whole genome shotgun (WGS) entry which is preliminary data.</text>
</comment>
<dbReference type="InterPro" id="IPR013785">
    <property type="entry name" value="Aldolase_TIM"/>
</dbReference>
<dbReference type="GO" id="GO:0003824">
    <property type="term" value="F:catalytic activity"/>
    <property type="evidence" value="ECO:0007669"/>
    <property type="project" value="InterPro"/>
</dbReference>
<dbReference type="Gene3D" id="3.20.20.70">
    <property type="entry name" value="Aldolase class I"/>
    <property type="match status" value="1"/>
</dbReference>
<dbReference type="SFLD" id="SFLDS00029">
    <property type="entry name" value="Radical_SAM"/>
    <property type="match status" value="1"/>
</dbReference>
<evidence type="ECO:0000256" key="1">
    <source>
        <dbReference type="ARBA" id="ARBA00022691"/>
    </source>
</evidence>
<gene>
    <name evidence="6" type="ORF">CcarbDRAFT_4999</name>
</gene>
<dbReference type="eggNOG" id="COG0641">
    <property type="taxonomic scope" value="Bacteria"/>
</dbReference>
<sequence length="152" mass="18203">MKSFFNYLEGSSSSVLFNNKTLDFYRIFDPNLKNHLREYFNDGIDSKEVTDILNSTYSENELDYKKRCESKISNLNKRVLEKLTIITTNNCNLQCKYCYANGGNYGKKVEALSYEEAKNIIDYFVDKFDFIRTVFFFWWRTIDEFSSYRIYL</sequence>
<keyword evidence="1" id="KW-0949">S-adenosyl-L-methionine</keyword>
<protein>
    <submittedName>
        <fullName evidence="6">Fe-S oxidoreductase</fullName>
    </submittedName>
</protein>
<name>C6Q1T1_9CLOT</name>
<evidence type="ECO:0000256" key="2">
    <source>
        <dbReference type="ARBA" id="ARBA00022723"/>
    </source>
</evidence>
<accession>C6Q1T1</accession>
<dbReference type="AlphaFoldDB" id="C6Q1T1"/>
<dbReference type="RefSeq" id="WP_007063883.1">
    <property type="nucleotide sequence ID" value="NZ_ACVI01000148.1"/>
</dbReference>
<dbReference type="GO" id="GO:0046872">
    <property type="term" value="F:metal ion binding"/>
    <property type="evidence" value="ECO:0007669"/>
    <property type="project" value="UniProtKB-KW"/>
</dbReference>
<dbReference type="GO" id="GO:0051536">
    <property type="term" value="F:iron-sulfur cluster binding"/>
    <property type="evidence" value="ECO:0007669"/>
    <property type="project" value="UniProtKB-KW"/>
</dbReference>
<dbReference type="Proteomes" id="UP000004198">
    <property type="component" value="Unassembled WGS sequence"/>
</dbReference>
<evidence type="ECO:0000313" key="7">
    <source>
        <dbReference type="Proteomes" id="UP000004198"/>
    </source>
</evidence>
<dbReference type="InterPro" id="IPR007197">
    <property type="entry name" value="rSAM"/>
</dbReference>
<keyword evidence="3" id="KW-0408">Iron</keyword>
<reference evidence="6 7" key="1">
    <citation type="submission" date="2009-06" db="EMBL/GenBank/DDBJ databases">
        <title>The draft genome of Clostridium carboxidivorans P7.</title>
        <authorList>
            <consortium name="US DOE Joint Genome Institute (JGI-PGF)"/>
            <person name="Lucas S."/>
            <person name="Copeland A."/>
            <person name="Lapidus A."/>
            <person name="Glavina del Rio T."/>
            <person name="Tice H."/>
            <person name="Bruce D."/>
            <person name="Goodwin L."/>
            <person name="Pitluck S."/>
            <person name="Larimer F."/>
            <person name="Land M.L."/>
            <person name="Hauser L."/>
            <person name="Hemme C.L."/>
        </authorList>
    </citation>
    <scope>NUCLEOTIDE SEQUENCE [LARGE SCALE GENOMIC DNA]</scope>
    <source>
        <strain evidence="6 7">P7</strain>
    </source>
</reference>
<dbReference type="Pfam" id="PF04055">
    <property type="entry name" value="Radical_SAM"/>
    <property type="match status" value="1"/>
</dbReference>
<dbReference type="OrthoDB" id="9808591at2"/>
<organism evidence="6 7">
    <name type="scientific">Clostridium carboxidivorans P7</name>
    <dbReference type="NCBI Taxonomy" id="536227"/>
    <lineage>
        <taxon>Bacteria</taxon>
        <taxon>Bacillati</taxon>
        <taxon>Bacillota</taxon>
        <taxon>Clostridia</taxon>
        <taxon>Eubacteriales</taxon>
        <taxon>Clostridiaceae</taxon>
        <taxon>Clostridium</taxon>
    </lineage>
</organism>
<dbReference type="InterPro" id="IPR058240">
    <property type="entry name" value="rSAM_sf"/>
</dbReference>
<keyword evidence="2" id="KW-0479">Metal-binding</keyword>
<evidence type="ECO:0000256" key="4">
    <source>
        <dbReference type="ARBA" id="ARBA00023014"/>
    </source>
</evidence>